<accession>A0A8S3RZB6</accession>
<sequence>MYLRIKIAPDDRPFHRFLWRAMKTEQVPEEYEFNSVVFGVNSSPFQAQFVSRKHAEMTKDSYPRAAETVLKSTYMDDSMDSVINDEQGIELYNQLSQLWGKAGMYARKWLSNSKAVLQCIPEEDRASQVDLDEGYLPSVKTLGVIWQADNDIFTFKANPPADDFKFTKRNILSKVATLFDPLGFIAPYTIRGKLLLQEMWTAGLDWDDQLDEELVEKSREWFRELDELCCIKIPRCLQLNEDIVLTSLHTFSDASQEAYGSVIYARHEYKSGMISTRFIAAKSRVAPLTSVSIPRLELMAAVLGLRLALSVKHALEVPDDNMTFWSDKIHTSSHPQQWRHVPTKVNPADLVSRGRTVEQLQSDVIWWNGPEFLQDEEPQWPDTNIQIENVRDTELKCQKKTSDKYTTLKSIHNNDLDWRLDPVRYSSVVRLVRVQAYVHRFIDNCRLKQKQRRQGSLSTVEYADVELDIIKNAQREAFSDEYNALMKSKDLPKTSKLLGLQPRIDEHGLIRWREEIREYEHECYTCRKKKAKVAEQVMAPLPEIRFKTPLHAFAPSRAVHLEVAFGLDTDSFLNAFYRMVNRRGLPKEIISDNGTHFVGANRELKELVALLDKDKIHNSISNQGIKWHFNPPLAPHFGGIHETMIKSAKRAIYAILGNADINDEEL</sequence>
<dbReference type="Proteomes" id="UP000683360">
    <property type="component" value="Unassembled WGS sequence"/>
</dbReference>
<dbReference type="SUPFAM" id="SSF56672">
    <property type="entry name" value="DNA/RNA polymerases"/>
    <property type="match status" value="1"/>
</dbReference>
<dbReference type="InterPro" id="IPR012337">
    <property type="entry name" value="RNaseH-like_sf"/>
</dbReference>
<dbReference type="PANTHER" id="PTHR47331">
    <property type="entry name" value="PHD-TYPE DOMAIN-CONTAINING PROTEIN"/>
    <property type="match status" value="1"/>
</dbReference>
<dbReference type="InterPro" id="IPR008042">
    <property type="entry name" value="Retrotrans_Pao"/>
</dbReference>
<proteinExistence type="predicted"/>
<dbReference type="AlphaFoldDB" id="A0A8S3RZB6"/>
<dbReference type="InterPro" id="IPR043502">
    <property type="entry name" value="DNA/RNA_pol_sf"/>
</dbReference>
<dbReference type="GO" id="GO:0006259">
    <property type="term" value="P:DNA metabolic process"/>
    <property type="evidence" value="ECO:0007669"/>
    <property type="project" value="UniProtKB-ARBA"/>
</dbReference>
<dbReference type="Gene3D" id="3.30.420.10">
    <property type="entry name" value="Ribonuclease H-like superfamily/Ribonuclease H"/>
    <property type="match status" value="1"/>
</dbReference>
<name>A0A8S3RZB6_MYTED</name>
<gene>
    <name evidence="1" type="ORF">MEDL_25594</name>
</gene>
<dbReference type="GO" id="GO:0003676">
    <property type="term" value="F:nucleic acid binding"/>
    <property type="evidence" value="ECO:0007669"/>
    <property type="project" value="InterPro"/>
</dbReference>
<evidence type="ECO:0000313" key="2">
    <source>
        <dbReference type="Proteomes" id="UP000683360"/>
    </source>
</evidence>
<reference evidence="1" key="1">
    <citation type="submission" date="2021-03" db="EMBL/GenBank/DDBJ databases">
        <authorList>
            <person name="Bekaert M."/>
        </authorList>
    </citation>
    <scope>NUCLEOTIDE SEQUENCE</scope>
</reference>
<comment type="caution">
    <text evidence="1">The sequence shown here is derived from an EMBL/GenBank/DDBJ whole genome shotgun (WGS) entry which is preliminary data.</text>
</comment>
<organism evidence="1 2">
    <name type="scientific">Mytilus edulis</name>
    <name type="common">Blue mussel</name>
    <dbReference type="NCBI Taxonomy" id="6550"/>
    <lineage>
        <taxon>Eukaryota</taxon>
        <taxon>Metazoa</taxon>
        <taxon>Spiralia</taxon>
        <taxon>Lophotrochozoa</taxon>
        <taxon>Mollusca</taxon>
        <taxon>Bivalvia</taxon>
        <taxon>Autobranchia</taxon>
        <taxon>Pteriomorphia</taxon>
        <taxon>Mytilida</taxon>
        <taxon>Mytiloidea</taxon>
        <taxon>Mytilidae</taxon>
        <taxon>Mytilinae</taxon>
        <taxon>Mytilus</taxon>
    </lineage>
</organism>
<dbReference type="OrthoDB" id="6085902at2759"/>
<dbReference type="PANTHER" id="PTHR47331:SF4">
    <property type="entry name" value="PEPTIDASE S1 DOMAIN-CONTAINING PROTEIN"/>
    <property type="match status" value="1"/>
</dbReference>
<evidence type="ECO:0008006" key="3">
    <source>
        <dbReference type="Google" id="ProtNLM"/>
    </source>
</evidence>
<evidence type="ECO:0000313" key="1">
    <source>
        <dbReference type="EMBL" id="CAG2211553.1"/>
    </source>
</evidence>
<dbReference type="SUPFAM" id="SSF53098">
    <property type="entry name" value="Ribonuclease H-like"/>
    <property type="match status" value="1"/>
</dbReference>
<protein>
    <recommendedName>
        <fullName evidence="3">Integrase catalytic domain-containing protein</fullName>
    </recommendedName>
</protein>
<dbReference type="InterPro" id="IPR036397">
    <property type="entry name" value="RNaseH_sf"/>
</dbReference>
<dbReference type="Pfam" id="PF05380">
    <property type="entry name" value="Peptidase_A17"/>
    <property type="match status" value="1"/>
</dbReference>
<dbReference type="EMBL" id="CAJPWZ010001263">
    <property type="protein sequence ID" value="CAG2211553.1"/>
    <property type="molecule type" value="Genomic_DNA"/>
</dbReference>
<keyword evidence="2" id="KW-1185">Reference proteome</keyword>